<evidence type="ECO:0000313" key="6">
    <source>
        <dbReference type="EMBL" id="ARN82792.1"/>
    </source>
</evidence>
<evidence type="ECO:0000256" key="1">
    <source>
        <dbReference type="ARBA" id="ARBA00004141"/>
    </source>
</evidence>
<dbReference type="STRING" id="655015.B1812_18750"/>
<feature type="transmembrane region" description="Helical" evidence="5">
    <location>
        <begin position="103"/>
        <end position="119"/>
    </location>
</feature>
<evidence type="ECO:0000256" key="3">
    <source>
        <dbReference type="ARBA" id="ARBA00022989"/>
    </source>
</evidence>
<accession>A0A1W6MYY2</accession>
<dbReference type="OrthoDB" id="3576439at2"/>
<evidence type="ECO:0000256" key="5">
    <source>
        <dbReference type="SAM" id="Phobius"/>
    </source>
</evidence>
<reference evidence="6 7" key="1">
    <citation type="submission" date="2017-02" db="EMBL/GenBank/DDBJ databases">
        <authorList>
            <person name="Peterson S.W."/>
        </authorList>
    </citation>
    <scope>NUCLEOTIDE SEQUENCE [LARGE SCALE GENOMIC DNA]</scope>
    <source>
        <strain evidence="6 7">S285</strain>
    </source>
</reference>
<name>A0A1W6MYY2_9HYPH</name>
<feature type="transmembrane region" description="Helical" evidence="5">
    <location>
        <begin position="54"/>
        <end position="73"/>
    </location>
</feature>
<dbReference type="Proteomes" id="UP000193978">
    <property type="component" value="Chromosome"/>
</dbReference>
<feature type="transmembrane region" description="Helical" evidence="5">
    <location>
        <begin position="80"/>
        <end position="97"/>
    </location>
</feature>
<keyword evidence="4 5" id="KW-0472">Membrane</keyword>
<dbReference type="EMBL" id="CP019948">
    <property type="protein sequence ID" value="ARN82792.1"/>
    <property type="molecule type" value="Genomic_DNA"/>
</dbReference>
<sequence length="120" mass="12532">MNLSFSAAPNKMTLFLSWGLRLVAAAAFLAAGGAKLAGVPMMVESFDHIGIGQWFRLVTGLIEVVGAIGLFFTATAAFSGLLLAVTMFFAALVHLFVIGGSPIPAVVLLAITASIAWLHR</sequence>
<evidence type="ECO:0000256" key="2">
    <source>
        <dbReference type="ARBA" id="ARBA00022692"/>
    </source>
</evidence>
<comment type="subcellular location">
    <subcellularLocation>
        <location evidence="1">Membrane</location>
        <topology evidence="1">Multi-pass membrane protein</topology>
    </subcellularLocation>
</comment>
<dbReference type="RefSeq" id="WP_085772926.1">
    <property type="nucleotide sequence ID" value="NZ_AP027149.1"/>
</dbReference>
<evidence type="ECO:0000256" key="4">
    <source>
        <dbReference type="ARBA" id="ARBA00023136"/>
    </source>
</evidence>
<dbReference type="KEGG" id="mbry:B1812_18750"/>
<organism evidence="6 7">
    <name type="scientific">Methylocystis bryophila</name>
    <dbReference type="NCBI Taxonomy" id="655015"/>
    <lineage>
        <taxon>Bacteria</taxon>
        <taxon>Pseudomonadati</taxon>
        <taxon>Pseudomonadota</taxon>
        <taxon>Alphaproteobacteria</taxon>
        <taxon>Hyphomicrobiales</taxon>
        <taxon>Methylocystaceae</taxon>
        <taxon>Methylocystis</taxon>
    </lineage>
</organism>
<dbReference type="AlphaFoldDB" id="A0A1W6MYY2"/>
<dbReference type="InterPro" id="IPR032808">
    <property type="entry name" value="DoxX"/>
</dbReference>
<dbReference type="Pfam" id="PF13564">
    <property type="entry name" value="DoxX_2"/>
    <property type="match status" value="1"/>
</dbReference>
<protein>
    <submittedName>
        <fullName evidence="6">DoxX family protein</fullName>
    </submittedName>
</protein>
<keyword evidence="2 5" id="KW-0812">Transmembrane</keyword>
<evidence type="ECO:0000313" key="7">
    <source>
        <dbReference type="Proteomes" id="UP000193978"/>
    </source>
</evidence>
<gene>
    <name evidence="6" type="ORF">B1812_18750</name>
</gene>
<keyword evidence="3 5" id="KW-1133">Transmembrane helix</keyword>
<keyword evidence="7" id="KW-1185">Reference proteome</keyword>
<dbReference type="GO" id="GO:0016020">
    <property type="term" value="C:membrane"/>
    <property type="evidence" value="ECO:0007669"/>
    <property type="project" value="UniProtKB-SubCell"/>
</dbReference>
<proteinExistence type="predicted"/>